<dbReference type="Proteomes" id="UP000011761">
    <property type="component" value="Unassembled WGS sequence"/>
</dbReference>
<evidence type="ECO:0000313" key="2">
    <source>
        <dbReference type="Proteomes" id="UP000011761"/>
    </source>
</evidence>
<organism evidence="1 2">
    <name type="scientific">Baudoinia panamericana (strain UAMH 10762)</name>
    <name type="common">Angels' share fungus</name>
    <name type="synonym">Baudoinia compniacensis (strain UAMH 10762)</name>
    <dbReference type="NCBI Taxonomy" id="717646"/>
    <lineage>
        <taxon>Eukaryota</taxon>
        <taxon>Fungi</taxon>
        <taxon>Dikarya</taxon>
        <taxon>Ascomycota</taxon>
        <taxon>Pezizomycotina</taxon>
        <taxon>Dothideomycetes</taxon>
        <taxon>Dothideomycetidae</taxon>
        <taxon>Mycosphaerellales</taxon>
        <taxon>Teratosphaeriaceae</taxon>
        <taxon>Baudoinia</taxon>
    </lineage>
</organism>
<reference evidence="1 2" key="1">
    <citation type="journal article" date="2012" name="PLoS Pathog.">
        <title>Diverse lifestyles and strategies of plant pathogenesis encoded in the genomes of eighteen Dothideomycetes fungi.</title>
        <authorList>
            <person name="Ohm R.A."/>
            <person name="Feau N."/>
            <person name="Henrissat B."/>
            <person name="Schoch C.L."/>
            <person name="Horwitz B.A."/>
            <person name="Barry K.W."/>
            <person name="Condon B.J."/>
            <person name="Copeland A.C."/>
            <person name="Dhillon B."/>
            <person name="Glaser F."/>
            <person name="Hesse C.N."/>
            <person name="Kosti I."/>
            <person name="LaButti K."/>
            <person name="Lindquist E.A."/>
            <person name="Lucas S."/>
            <person name="Salamov A.A."/>
            <person name="Bradshaw R.E."/>
            <person name="Ciuffetti L."/>
            <person name="Hamelin R.C."/>
            <person name="Kema G.H.J."/>
            <person name="Lawrence C."/>
            <person name="Scott J.A."/>
            <person name="Spatafora J.W."/>
            <person name="Turgeon B.G."/>
            <person name="de Wit P.J.G.M."/>
            <person name="Zhong S."/>
            <person name="Goodwin S.B."/>
            <person name="Grigoriev I.V."/>
        </authorList>
    </citation>
    <scope>NUCLEOTIDE SEQUENCE [LARGE SCALE GENOMIC DNA]</scope>
    <source>
        <strain evidence="1 2">UAMH 10762</strain>
    </source>
</reference>
<dbReference type="HOGENOM" id="CLU_2399336_0_0_1"/>
<gene>
    <name evidence="1" type="ORF">BAUCODRAFT_36689</name>
</gene>
<protein>
    <submittedName>
        <fullName evidence="1">Uncharacterized protein</fullName>
    </submittedName>
</protein>
<dbReference type="EMBL" id="KB445559">
    <property type="protein sequence ID" value="EMC94215.1"/>
    <property type="molecule type" value="Genomic_DNA"/>
</dbReference>
<evidence type="ECO:0000313" key="1">
    <source>
        <dbReference type="EMBL" id="EMC94215.1"/>
    </source>
</evidence>
<proteinExistence type="predicted"/>
<sequence>MCPSKQNEAKLAPVRAVRVESGATGGAAMLTASRFQCLCQARFRRYTVAVISRAKAGSRPLTVDASLAFRRCEAISVERRASKTRHSPNESTV</sequence>
<dbReference type="KEGG" id="bcom:BAUCODRAFT_36689"/>
<dbReference type="GeneID" id="19113032"/>
<dbReference type="AlphaFoldDB" id="M2N608"/>
<keyword evidence="2" id="KW-1185">Reference proteome</keyword>
<accession>M2N608</accession>
<dbReference type="RefSeq" id="XP_007678688.1">
    <property type="nucleotide sequence ID" value="XM_007680498.1"/>
</dbReference>
<name>M2N608_BAUPA</name>